<dbReference type="CDD" id="cd00067">
    <property type="entry name" value="GAL4"/>
    <property type="match status" value="1"/>
</dbReference>
<dbReference type="Proteomes" id="UP000053820">
    <property type="component" value="Unassembled WGS sequence"/>
</dbReference>
<dbReference type="SUPFAM" id="SSF57701">
    <property type="entry name" value="Zn2/Cys6 DNA-binding domain"/>
    <property type="match status" value="1"/>
</dbReference>
<keyword evidence="1" id="KW-0479">Metal-binding</keyword>
<dbReference type="PROSITE" id="PS50048">
    <property type="entry name" value="ZN2_CY6_FUNGAL_2"/>
    <property type="match status" value="1"/>
</dbReference>
<dbReference type="GO" id="GO:0000981">
    <property type="term" value="F:DNA-binding transcription factor activity, RNA polymerase II-specific"/>
    <property type="evidence" value="ECO:0007669"/>
    <property type="project" value="InterPro"/>
</dbReference>
<dbReference type="GO" id="GO:0006351">
    <property type="term" value="P:DNA-templated transcription"/>
    <property type="evidence" value="ECO:0007669"/>
    <property type="project" value="InterPro"/>
</dbReference>
<dbReference type="Pfam" id="PF00172">
    <property type="entry name" value="Zn_clus"/>
    <property type="match status" value="1"/>
</dbReference>
<keyword evidence="2" id="KW-0539">Nucleus</keyword>
<dbReference type="SMART" id="SM00906">
    <property type="entry name" value="Fungal_trans"/>
    <property type="match status" value="1"/>
</dbReference>
<protein>
    <recommendedName>
        <fullName evidence="4">Zn(2)-C6 fungal-type domain-containing protein</fullName>
    </recommendedName>
</protein>
<evidence type="ECO:0000256" key="2">
    <source>
        <dbReference type="ARBA" id="ARBA00023242"/>
    </source>
</evidence>
<feature type="domain" description="Zn(2)-C6 fungal-type" evidence="4">
    <location>
        <begin position="40"/>
        <end position="75"/>
    </location>
</feature>
<dbReference type="PANTHER" id="PTHR31668">
    <property type="entry name" value="GLUCOSE TRANSPORT TRANSCRIPTION REGULATOR RGT1-RELATED-RELATED"/>
    <property type="match status" value="1"/>
</dbReference>
<evidence type="ECO:0000256" key="1">
    <source>
        <dbReference type="ARBA" id="ARBA00022723"/>
    </source>
</evidence>
<proteinExistence type="predicted"/>
<dbReference type="InterPro" id="IPR050797">
    <property type="entry name" value="Carb_Metab_Trans_Reg"/>
</dbReference>
<dbReference type="GO" id="GO:0008270">
    <property type="term" value="F:zinc ion binding"/>
    <property type="evidence" value="ECO:0007669"/>
    <property type="project" value="InterPro"/>
</dbReference>
<accession>A0A0C9WD15</accession>
<dbReference type="Gene3D" id="4.10.240.10">
    <property type="entry name" value="Zn(2)-C6 fungal-type DNA-binding domain"/>
    <property type="match status" value="1"/>
</dbReference>
<reference evidence="5 6" key="1">
    <citation type="submission" date="2014-04" db="EMBL/GenBank/DDBJ databases">
        <title>Evolutionary Origins and Diversification of the Mycorrhizal Mutualists.</title>
        <authorList>
            <consortium name="DOE Joint Genome Institute"/>
            <consortium name="Mycorrhizal Genomics Consortium"/>
            <person name="Kohler A."/>
            <person name="Kuo A."/>
            <person name="Nagy L.G."/>
            <person name="Floudas D."/>
            <person name="Copeland A."/>
            <person name="Barry K.W."/>
            <person name="Cichocki N."/>
            <person name="Veneault-Fourrey C."/>
            <person name="LaButti K."/>
            <person name="Lindquist E.A."/>
            <person name="Lipzen A."/>
            <person name="Lundell T."/>
            <person name="Morin E."/>
            <person name="Murat C."/>
            <person name="Riley R."/>
            <person name="Ohm R."/>
            <person name="Sun H."/>
            <person name="Tunlid A."/>
            <person name="Henrissat B."/>
            <person name="Grigoriev I.V."/>
            <person name="Hibbett D.S."/>
            <person name="Martin F."/>
        </authorList>
    </citation>
    <scope>NUCLEOTIDE SEQUENCE [LARGE SCALE GENOMIC DNA]</scope>
    <source>
        <strain evidence="5 6">MD-312</strain>
    </source>
</reference>
<feature type="region of interest" description="Disordered" evidence="3">
    <location>
        <begin position="178"/>
        <end position="210"/>
    </location>
</feature>
<evidence type="ECO:0000313" key="5">
    <source>
        <dbReference type="EMBL" id="KIJ62626.1"/>
    </source>
</evidence>
<dbReference type="HOGENOM" id="CLU_018104_1_0_1"/>
<dbReference type="CDD" id="cd12148">
    <property type="entry name" value="fungal_TF_MHR"/>
    <property type="match status" value="1"/>
</dbReference>
<evidence type="ECO:0000313" key="6">
    <source>
        <dbReference type="Proteomes" id="UP000053820"/>
    </source>
</evidence>
<feature type="region of interest" description="Disordered" evidence="3">
    <location>
        <begin position="119"/>
        <end position="144"/>
    </location>
</feature>
<feature type="compositionally biased region" description="Basic and acidic residues" evidence="3">
    <location>
        <begin position="1"/>
        <end position="11"/>
    </location>
</feature>
<dbReference type="SMART" id="SM00066">
    <property type="entry name" value="GAL4"/>
    <property type="match status" value="1"/>
</dbReference>
<sequence length="697" mass="77790">MPAARAKKEAKSGSPTSDDANPKEPAAENSKCKRKRQSQSCDACRARKVRCARENPEDPKQSCKHCIALGIPCTYDYQPKKRGPPNLYLRRLQEAAAAAAAAQGEAHDPITDVSVSPMSAHQTLASPTQTRLSPPLPQQGQSSYLEPSLTPIQTAAPIIPPSRYPIAADTFHNHYSPVNTIPQNSFNGSREANGSSMLPQKTEDTQQYSSSEPYGSFSAYNWSYKHHQPLPVLPPTAIPPLSYYYRPHRLEDIAPRDTISLIIALFFDFVYPLTPCIHKPSFMADLHSRREERDPLFFALVMSTVASTLVQVPRSYLPMERSVVRKLAQTCYEASRHITIASYDPPTSMHVVVRYFDCIYHFCEGHDATQHAAFGEAAHIAVTLRMHEEASYDGLDPIECEVRRRTFWLLFGADKSMSILLGRPICLRDEDCTVHFPKELDDEYITPSAYLPQPHGKTALVSGLNYISRIFALLGEILVRIRVDKRSPPQGQFATARLEEVQSLHSRILGALMHTPEPLRLKQTHQHSHLPAEYGGAGFRQATFAEVKDFFDNPKASRANALNPFLVMQSNLYVTQQLVRFVIEQYRDELLTSLQGSIDEHQVAEDREAVASDLLNILHSIPIQSIATNGPSLVHKVRFVASTLLDAVRKAETAPASAARAHAFLWDFLSILSEIERNYLLDDDRDGTSSGDGMPIV</sequence>
<dbReference type="InterPro" id="IPR036864">
    <property type="entry name" value="Zn2-C6_fun-type_DNA-bd_sf"/>
</dbReference>
<name>A0A0C9WD15_9AGAM</name>
<organism evidence="5 6">
    <name type="scientific">Hydnomerulius pinastri MD-312</name>
    <dbReference type="NCBI Taxonomy" id="994086"/>
    <lineage>
        <taxon>Eukaryota</taxon>
        <taxon>Fungi</taxon>
        <taxon>Dikarya</taxon>
        <taxon>Basidiomycota</taxon>
        <taxon>Agaricomycotina</taxon>
        <taxon>Agaricomycetes</taxon>
        <taxon>Agaricomycetidae</taxon>
        <taxon>Boletales</taxon>
        <taxon>Boletales incertae sedis</taxon>
        <taxon>Leucogyrophana</taxon>
    </lineage>
</organism>
<keyword evidence="6" id="KW-1185">Reference proteome</keyword>
<dbReference type="PANTHER" id="PTHR31668:SF30">
    <property type="entry name" value="ZN(II)2CYS6 TRANSCRIPTION FACTOR (EUROFUNG)"/>
    <property type="match status" value="1"/>
</dbReference>
<dbReference type="InterPro" id="IPR001138">
    <property type="entry name" value="Zn2Cys6_DnaBD"/>
</dbReference>
<dbReference type="PROSITE" id="PS00463">
    <property type="entry name" value="ZN2_CY6_FUNGAL_1"/>
    <property type="match status" value="1"/>
</dbReference>
<evidence type="ECO:0000256" key="3">
    <source>
        <dbReference type="SAM" id="MobiDB-lite"/>
    </source>
</evidence>
<dbReference type="GO" id="GO:0003677">
    <property type="term" value="F:DNA binding"/>
    <property type="evidence" value="ECO:0007669"/>
    <property type="project" value="InterPro"/>
</dbReference>
<gene>
    <name evidence="5" type="ORF">HYDPIDRAFT_182671</name>
</gene>
<dbReference type="EMBL" id="KN839854">
    <property type="protein sequence ID" value="KIJ62626.1"/>
    <property type="molecule type" value="Genomic_DNA"/>
</dbReference>
<dbReference type="AlphaFoldDB" id="A0A0C9WD15"/>
<dbReference type="InterPro" id="IPR007219">
    <property type="entry name" value="XnlR_reg_dom"/>
</dbReference>
<dbReference type="OrthoDB" id="1708823at2759"/>
<evidence type="ECO:0000259" key="4">
    <source>
        <dbReference type="PROSITE" id="PS50048"/>
    </source>
</evidence>
<dbReference type="Pfam" id="PF04082">
    <property type="entry name" value="Fungal_trans"/>
    <property type="match status" value="1"/>
</dbReference>
<feature type="region of interest" description="Disordered" evidence="3">
    <location>
        <begin position="1"/>
        <end position="41"/>
    </location>
</feature>